<gene>
    <name evidence="3" type="ORF">Ssi02_16680</name>
</gene>
<dbReference type="GO" id="GO:0004222">
    <property type="term" value="F:metalloendopeptidase activity"/>
    <property type="evidence" value="ECO:0007669"/>
    <property type="project" value="TreeGrafter"/>
</dbReference>
<evidence type="ECO:0000256" key="1">
    <source>
        <dbReference type="ARBA" id="ARBA00022729"/>
    </source>
</evidence>
<dbReference type="InterPro" id="IPR050570">
    <property type="entry name" value="Cell_wall_metabolism_enzyme"/>
</dbReference>
<keyword evidence="4" id="KW-1185">Reference proteome</keyword>
<dbReference type="EMBL" id="BOOW01000009">
    <property type="protein sequence ID" value="GII91437.1"/>
    <property type="molecule type" value="Genomic_DNA"/>
</dbReference>
<dbReference type="CDD" id="cd12797">
    <property type="entry name" value="M23_peptidase"/>
    <property type="match status" value="1"/>
</dbReference>
<dbReference type="Proteomes" id="UP000606172">
    <property type="component" value="Unassembled WGS sequence"/>
</dbReference>
<protein>
    <recommendedName>
        <fullName evidence="2">M23ase beta-sheet core domain-containing protein</fullName>
    </recommendedName>
</protein>
<reference evidence="3" key="1">
    <citation type="submission" date="2021-01" db="EMBL/GenBank/DDBJ databases">
        <title>Whole genome shotgun sequence of Sinosporangium siamense NBRC 109515.</title>
        <authorList>
            <person name="Komaki H."/>
            <person name="Tamura T."/>
        </authorList>
    </citation>
    <scope>NUCLEOTIDE SEQUENCE</scope>
    <source>
        <strain evidence="3">NBRC 109515</strain>
    </source>
</reference>
<dbReference type="Pfam" id="PF01551">
    <property type="entry name" value="Peptidase_M23"/>
    <property type="match status" value="1"/>
</dbReference>
<name>A0A919RDI2_9ACTN</name>
<evidence type="ECO:0000259" key="2">
    <source>
        <dbReference type="Pfam" id="PF01551"/>
    </source>
</evidence>
<comment type="caution">
    <text evidence="3">The sequence shown here is derived from an EMBL/GenBank/DDBJ whole genome shotgun (WGS) entry which is preliminary data.</text>
</comment>
<dbReference type="RefSeq" id="WP_204022844.1">
    <property type="nucleotide sequence ID" value="NZ_BOOW01000009.1"/>
</dbReference>
<dbReference type="SUPFAM" id="SSF51261">
    <property type="entry name" value="Duplicated hybrid motif"/>
    <property type="match status" value="1"/>
</dbReference>
<proteinExistence type="predicted"/>
<dbReference type="PANTHER" id="PTHR21666:SF289">
    <property type="entry name" value="L-ALA--D-GLU ENDOPEPTIDASE"/>
    <property type="match status" value="1"/>
</dbReference>
<keyword evidence="1" id="KW-0732">Signal</keyword>
<dbReference type="AlphaFoldDB" id="A0A919RDI2"/>
<evidence type="ECO:0000313" key="4">
    <source>
        <dbReference type="Proteomes" id="UP000606172"/>
    </source>
</evidence>
<sequence>MLRAFQPPAAPWLAGHRGVDLTAAEGQTVLAAGTGTVHFAGQAGGRAVISLMHPNGLRTTYLPARASVRRGQAVSPGDPIGVVTESAGHCTRACLHWGLLRDGTYLNPLLLVRPPQVRLLPRWDPQPTTS</sequence>
<dbReference type="PANTHER" id="PTHR21666">
    <property type="entry name" value="PEPTIDASE-RELATED"/>
    <property type="match status" value="1"/>
</dbReference>
<accession>A0A919RDI2</accession>
<dbReference type="InterPro" id="IPR011055">
    <property type="entry name" value="Dup_hybrid_motif"/>
</dbReference>
<dbReference type="Gene3D" id="2.70.70.10">
    <property type="entry name" value="Glucose Permease (Domain IIA)"/>
    <property type="match status" value="1"/>
</dbReference>
<organism evidence="3 4">
    <name type="scientific">Sinosporangium siamense</name>
    <dbReference type="NCBI Taxonomy" id="1367973"/>
    <lineage>
        <taxon>Bacteria</taxon>
        <taxon>Bacillati</taxon>
        <taxon>Actinomycetota</taxon>
        <taxon>Actinomycetes</taxon>
        <taxon>Streptosporangiales</taxon>
        <taxon>Streptosporangiaceae</taxon>
        <taxon>Sinosporangium</taxon>
    </lineage>
</organism>
<dbReference type="InterPro" id="IPR016047">
    <property type="entry name" value="M23ase_b-sheet_dom"/>
</dbReference>
<evidence type="ECO:0000313" key="3">
    <source>
        <dbReference type="EMBL" id="GII91437.1"/>
    </source>
</evidence>
<feature type="domain" description="M23ase beta-sheet core" evidence="2">
    <location>
        <begin position="15"/>
        <end position="108"/>
    </location>
</feature>